<dbReference type="AlphaFoldDB" id="A0A7G5FE20"/>
<dbReference type="InterPro" id="IPR042070">
    <property type="entry name" value="PucR_C-HTH_sf"/>
</dbReference>
<gene>
    <name evidence="3" type="ORF">HW450_11050</name>
</gene>
<dbReference type="Pfam" id="PF07905">
    <property type="entry name" value="PucR"/>
    <property type="match status" value="1"/>
</dbReference>
<feature type="domain" description="PucR C-terminal helix-turn-helix" evidence="2">
    <location>
        <begin position="416"/>
        <end position="469"/>
    </location>
</feature>
<keyword evidence="4" id="KW-1185">Reference proteome</keyword>
<dbReference type="RefSeq" id="WP_182385668.1">
    <property type="nucleotide sequence ID" value="NZ_CP059833.1"/>
</dbReference>
<name>A0A7G5FE20_9CORY</name>
<evidence type="ECO:0000259" key="1">
    <source>
        <dbReference type="Pfam" id="PF07905"/>
    </source>
</evidence>
<organism evidence="3 4">
    <name type="scientific">Corynebacterium hindlerae</name>
    <dbReference type="NCBI Taxonomy" id="699041"/>
    <lineage>
        <taxon>Bacteria</taxon>
        <taxon>Bacillati</taxon>
        <taxon>Actinomycetota</taxon>
        <taxon>Actinomycetes</taxon>
        <taxon>Mycobacteriales</taxon>
        <taxon>Corynebacteriaceae</taxon>
        <taxon>Corynebacterium</taxon>
    </lineage>
</organism>
<dbReference type="Pfam" id="PF13556">
    <property type="entry name" value="HTH_30"/>
    <property type="match status" value="1"/>
</dbReference>
<dbReference type="PANTHER" id="PTHR33744">
    <property type="entry name" value="CARBOHYDRATE DIACID REGULATOR"/>
    <property type="match status" value="1"/>
</dbReference>
<evidence type="ECO:0000313" key="3">
    <source>
        <dbReference type="EMBL" id="QMV84861.1"/>
    </source>
</evidence>
<evidence type="ECO:0000313" key="4">
    <source>
        <dbReference type="Proteomes" id="UP000515570"/>
    </source>
</evidence>
<protein>
    <submittedName>
        <fullName evidence="3">PucR family transcriptional regulator</fullName>
    </submittedName>
</protein>
<dbReference type="InterPro" id="IPR051448">
    <property type="entry name" value="CdaR-like_regulators"/>
</dbReference>
<sequence>MLTFSWLANNRSLALIEHIAPAAQGFSVVQPSELENAEEFIQADSLVLTLGIAFRERPEELGHYIDHLVDAGAVAIGFGTGVPFATVPEIVMDTARRRGIGLYEVPQHIPFISIVTAAHQERQRLAHLEQQKLMDAQQRLTASATTGSLDSLLKEAAELLQARVSIVGSAGSLAGSASALSSPASEKLHYSSYKMPARSGRHHVLEIRSASRLTSAQRTLVRHCAGLADVLLARPHELRAARNELNSFALAVRLGLTKEGELLPSAFDSPTDDKGLTRPIVLVADNSSGLRLALSSLDHSAEEVGRFLFSVLLPDHAALVLALPNQPVEEILTELGSAARRVRVAIGRPVAHPDETYVAALRSRAELLALGEHALPDSIQLPWLHEPTVVQALIARKQELFGRLELEDKHSGTSYARTLTVYLKEGGKLEDTAQALGIHRHTVRNRIAKIQQICQIDLSEPGTFAEAYFSSAVDDPGATARR</sequence>
<dbReference type="EMBL" id="CP059833">
    <property type="protein sequence ID" value="QMV84861.1"/>
    <property type="molecule type" value="Genomic_DNA"/>
</dbReference>
<dbReference type="Proteomes" id="UP000515570">
    <property type="component" value="Chromosome"/>
</dbReference>
<reference evidence="3 4" key="1">
    <citation type="submission" date="2020-07" db="EMBL/GenBank/DDBJ databases">
        <title>non toxigenic Corynebacterium sp. nov from a clinical source.</title>
        <authorList>
            <person name="Bernier A.-M."/>
            <person name="Bernard K."/>
        </authorList>
    </citation>
    <scope>NUCLEOTIDE SEQUENCE [LARGE SCALE GENOMIC DNA]</scope>
    <source>
        <strain evidence="4">NML 93-0612</strain>
    </source>
</reference>
<feature type="domain" description="Purine catabolism PurC-like" evidence="1">
    <location>
        <begin position="29"/>
        <end position="120"/>
    </location>
</feature>
<evidence type="ECO:0000259" key="2">
    <source>
        <dbReference type="Pfam" id="PF13556"/>
    </source>
</evidence>
<dbReference type="InterPro" id="IPR012914">
    <property type="entry name" value="PucR_dom"/>
</dbReference>
<dbReference type="Gene3D" id="1.10.10.2840">
    <property type="entry name" value="PucR C-terminal helix-turn-helix domain"/>
    <property type="match status" value="1"/>
</dbReference>
<accession>A0A7G5FE20</accession>
<dbReference type="InterPro" id="IPR025736">
    <property type="entry name" value="PucR_C-HTH_dom"/>
</dbReference>
<dbReference type="PANTHER" id="PTHR33744:SF15">
    <property type="entry name" value="CARBOHYDRATE DIACID REGULATOR"/>
    <property type="match status" value="1"/>
</dbReference>
<proteinExistence type="predicted"/>